<evidence type="ECO:0000256" key="3">
    <source>
        <dbReference type="ARBA" id="ARBA00023125"/>
    </source>
</evidence>
<comment type="caution">
    <text evidence="7">The sequence shown here is derived from an EMBL/GenBank/DDBJ whole genome shotgun (WGS) entry which is preliminary data.</text>
</comment>
<evidence type="ECO:0000256" key="5">
    <source>
        <dbReference type="ARBA" id="ARBA00023242"/>
    </source>
</evidence>
<dbReference type="GO" id="GO:0000978">
    <property type="term" value="F:RNA polymerase II cis-regulatory region sequence-specific DNA binding"/>
    <property type="evidence" value="ECO:0007669"/>
    <property type="project" value="TreeGrafter"/>
</dbReference>
<evidence type="ECO:0000313" key="7">
    <source>
        <dbReference type="EMBL" id="CAL0298964.1"/>
    </source>
</evidence>
<reference evidence="7 8" key="1">
    <citation type="submission" date="2024-03" db="EMBL/GenBank/DDBJ databases">
        <authorList>
            <person name="Martinez-Hernandez J."/>
        </authorList>
    </citation>
    <scope>NUCLEOTIDE SEQUENCE [LARGE SCALE GENOMIC DNA]</scope>
</reference>
<gene>
    <name evidence="7" type="ORF">LLUT_LOCUS24</name>
</gene>
<dbReference type="SUPFAM" id="SSF55455">
    <property type="entry name" value="SRF-like"/>
    <property type="match status" value="1"/>
</dbReference>
<feature type="domain" description="MADS-box" evidence="6">
    <location>
        <begin position="10"/>
        <end position="70"/>
    </location>
</feature>
<keyword evidence="2" id="KW-0805">Transcription regulation</keyword>
<dbReference type="EMBL" id="CAXHTB010000001">
    <property type="protein sequence ID" value="CAL0298964.1"/>
    <property type="molecule type" value="Genomic_DNA"/>
</dbReference>
<dbReference type="SMART" id="SM00432">
    <property type="entry name" value="MADS"/>
    <property type="match status" value="1"/>
</dbReference>
<dbReference type="PANTHER" id="PTHR11945:SF818">
    <property type="entry name" value="AGAMOUS-LIKE MADS-BOX PROTEIN AGL62"/>
    <property type="match status" value="1"/>
</dbReference>
<accession>A0AAV1VPY4</accession>
<dbReference type="InterPro" id="IPR033896">
    <property type="entry name" value="MEF2-like_N"/>
</dbReference>
<dbReference type="GO" id="GO:0045944">
    <property type="term" value="P:positive regulation of transcription by RNA polymerase II"/>
    <property type="evidence" value="ECO:0007669"/>
    <property type="project" value="InterPro"/>
</dbReference>
<protein>
    <recommendedName>
        <fullName evidence="6">MADS-box domain-containing protein</fullName>
    </recommendedName>
</protein>
<dbReference type="GO" id="GO:0005634">
    <property type="term" value="C:nucleus"/>
    <property type="evidence" value="ECO:0007669"/>
    <property type="project" value="UniProtKB-SubCell"/>
</dbReference>
<organism evidence="7 8">
    <name type="scientific">Lupinus luteus</name>
    <name type="common">European yellow lupine</name>
    <dbReference type="NCBI Taxonomy" id="3873"/>
    <lineage>
        <taxon>Eukaryota</taxon>
        <taxon>Viridiplantae</taxon>
        <taxon>Streptophyta</taxon>
        <taxon>Embryophyta</taxon>
        <taxon>Tracheophyta</taxon>
        <taxon>Spermatophyta</taxon>
        <taxon>Magnoliopsida</taxon>
        <taxon>eudicotyledons</taxon>
        <taxon>Gunneridae</taxon>
        <taxon>Pentapetalae</taxon>
        <taxon>rosids</taxon>
        <taxon>fabids</taxon>
        <taxon>Fabales</taxon>
        <taxon>Fabaceae</taxon>
        <taxon>Papilionoideae</taxon>
        <taxon>50 kb inversion clade</taxon>
        <taxon>genistoids sensu lato</taxon>
        <taxon>core genistoids</taxon>
        <taxon>Genisteae</taxon>
        <taxon>Lupinus</taxon>
    </lineage>
</organism>
<evidence type="ECO:0000256" key="1">
    <source>
        <dbReference type="ARBA" id="ARBA00004123"/>
    </source>
</evidence>
<evidence type="ECO:0000313" key="8">
    <source>
        <dbReference type="Proteomes" id="UP001497480"/>
    </source>
</evidence>
<dbReference type="InterPro" id="IPR002100">
    <property type="entry name" value="TF_MADSbox"/>
</dbReference>
<keyword evidence="8" id="KW-1185">Reference proteome</keyword>
<dbReference type="PROSITE" id="PS50066">
    <property type="entry name" value="MADS_BOX_2"/>
    <property type="match status" value="1"/>
</dbReference>
<dbReference type="GO" id="GO:0000981">
    <property type="term" value="F:DNA-binding transcription factor activity, RNA polymerase II-specific"/>
    <property type="evidence" value="ECO:0007669"/>
    <property type="project" value="TreeGrafter"/>
</dbReference>
<dbReference type="PANTHER" id="PTHR11945">
    <property type="entry name" value="MADS BOX PROTEIN"/>
    <property type="match status" value="1"/>
</dbReference>
<dbReference type="FunFam" id="3.40.1810.10:FF:000006">
    <property type="entry name" value="Agamous-like MADS-box protein AGL62"/>
    <property type="match status" value="1"/>
</dbReference>
<keyword evidence="3" id="KW-0238">DNA-binding</keyword>
<evidence type="ECO:0000256" key="2">
    <source>
        <dbReference type="ARBA" id="ARBA00023015"/>
    </source>
</evidence>
<dbReference type="GO" id="GO:0046983">
    <property type="term" value="F:protein dimerization activity"/>
    <property type="evidence" value="ECO:0007669"/>
    <property type="project" value="InterPro"/>
</dbReference>
<dbReference type="Pfam" id="PF00319">
    <property type="entry name" value="SRF-TF"/>
    <property type="match status" value="1"/>
</dbReference>
<name>A0AAV1VPY4_LUPLU</name>
<dbReference type="InterPro" id="IPR036879">
    <property type="entry name" value="TF_MADSbox_sf"/>
</dbReference>
<dbReference type="AlphaFoldDB" id="A0AAV1VPY4"/>
<evidence type="ECO:0000256" key="4">
    <source>
        <dbReference type="ARBA" id="ARBA00023163"/>
    </source>
</evidence>
<dbReference type="PRINTS" id="PR00404">
    <property type="entry name" value="MADSDOMAIN"/>
</dbReference>
<dbReference type="Gene3D" id="6.10.140.920">
    <property type="match status" value="1"/>
</dbReference>
<evidence type="ECO:0000259" key="6">
    <source>
        <dbReference type="PROSITE" id="PS50066"/>
    </source>
</evidence>
<dbReference type="Proteomes" id="UP001497480">
    <property type="component" value="Unassembled WGS sequence"/>
</dbReference>
<keyword evidence="5" id="KW-0539">Nucleus</keyword>
<proteinExistence type="predicted"/>
<comment type="subcellular location">
    <subcellularLocation>
        <location evidence="1">Nucleus</location>
    </subcellularLocation>
</comment>
<sequence length="271" mass="30656">MPSSNPRKSKGRQKIEMKKITNESNLQVTFSKRRSGLFNKASELSTLCDAQVALVVFSPGNKVFSFGDPSVDAVINRYQMRDQPQNLRDMYFLDSHRSTNVQELNDKINRISEDLEIEKKCSEALAKQRKEAQEKFWWAAPIEDMNVEQLDQMKLALENLKKNVFDVVESQNVIHGGSAIPPPHFFTGAAASSSNNPLPLHQPPTQQFPVYPSPSPPPHMLQNQPMMLPNHMFNGAMMHHPSFNNNNMGGYGTSDFLDSANYDNMFRAVEL</sequence>
<dbReference type="CDD" id="cd00265">
    <property type="entry name" value="MADS_MEF2_like"/>
    <property type="match status" value="1"/>
</dbReference>
<keyword evidence="4" id="KW-0804">Transcription</keyword>
<dbReference type="Gene3D" id="3.40.1810.10">
    <property type="entry name" value="Transcription factor, MADS-box"/>
    <property type="match status" value="1"/>
</dbReference>